<name>A0ABR7ZR63_ANACY</name>
<dbReference type="InterPro" id="IPR039421">
    <property type="entry name" value="Type_1_exporter"/>
</dbReference>
<keyword evidence="4" id="KW-0788">Thiol protease</keyword>
<dbReference type="PANTHER" id="PTHR24221:SF654">
    <property type="entry name" value="ATP-BINDING CASSETTE SUB-FAMILY B MEMBER 6"/>
    <property type="match status" value="1"/>
</dbReference>
<dbReference type="Gene3D" id="3.90.70.10">
    <property type="entry name" value="Cysteine proteinases"/>
    <property type="match status" value="1"/>
</dbReference>
<protein>
    <submittedName>
        <fullName evidence="15">NHLP family bacteriocin export ABC transporter peptidase/permease/ATPase subunit</fullName>
    </submittedName>
</protein>
<feature type="transmembrane region" description="Helical" evidence="11">
    <location>
        <begin position="270"/>
        <end position="291"/>
    </location>
</feature>
<keyword evidence="6" id="KW-0813">Transport</keyword>
<evidence type="ECO:0000259" key="13">
    <source>
        <dbReference type="PROSITE" id="PS50929"/>
    </source>
</evidence>
<keyword evidence="16" id="KW-1185">Reference proteome</keyword>
<dbReference type="EMBL" id="JACJQC010000052">
    <property type="protein sequence ID" value="MBD2175139.1"/>
    <property type="molecule type" value="Genomic_DNA"/>
</dbReference>
<dbReference type="InterPro" id="IPR005074">
    <property type="entry name" value="Peptidase_C39"/>
</dbReference>
<evidence type="ECO:0000313" key="16">
    <source>
        <dbReference type="Proteomes" id="UP000638897"/>
    </source>
</evidence>
<dbReference type="Gene3D" id="3.40.50.300">
    <property type="entry name" value="P-loop containing nucleotide triphosphate hydrolases"/>
    <property type="match status" value="1"/>
</dbReference>
<organism evidence="15 16">
    <name type="scientific">Anabaena cylindrica FACHB-318</name>
    <dbReference type="NCBI Taxonomy" id="2692880"/>
    <lineage>
        <taxon>Bacteria</taxon>
        <taxon>Bacillati</taxon>
        <taxon>Cyanobacteriota</taxon>
        <taxon>Cyanophyceae</taxon>
        <taxon>Nostocales</taxon>
        <taxon>Nostocaceae</taxon>
        <taxon>Anabaena</taxon>
    </lineage>
</organism>
<dbReference type="NCBIfam" id="TIGR03796">
    <property type="entry name" value="NHLM_micro_ABC1"/>
    <property type="match status" value="1"/>
</dbReference>
<sequence length="736" mass="81752">MRVKTPTVIQMEAAECGAASLAIILAYYDSIVPLAELRIECGVSRDGSKASNIILAARRYGMVADGFKAEHLEQLQDLTPPYIVFWNFNHFLVVEGLSKHWVFLNDPATGPRRVSWEEFDESFTGVVLVMEPGADFNKGGRKPSVILGLIDRLRGSIGSILYCIFAGFFLVLPGLAIPVFSQVFVDHVLVESRTEWLRPLILGMILTTVFQGLLTLLRLRYLRKLRIKLAVGMSTRFLWHILRLPVRFYAQRYAGEVSNRASLNNKVAEVLSGQLATTVIDVVMILFYALVMFAYDWVLTLIGICFTAINGLALQWVARHRVDANIRLIQDWGKATAVSIAAIQSIETLKASALESDFFSRWSGYYAKAVSAQQDLEVTNQILGILPILLASLTSMLILVVGGWRVMDGNLSIGMLVAFQSLMLSFQQPVNTLVDFGTTLQELEGDLNRLDDVLSNSLDPEVEMVSREAGEQREQGRGGDEEKSKIENPKSKIQNLQGYVELRNITFGYSHIDPPLIEDFSLSLQPGQRVALVGASGSGKSTLAKLICGLYQHWEGEILFDGIKRSEIPRHVLASCLSLVEQDIFLFGGTVRDNLTLWDATVPDEQLVQACQDAAIHEAVMAIPGGYDGELLEGGANLSGGQRQRLEIARALVKNPAILVMDEATSALDAQTEQIIMENLRRRNCSCILVAHRLSTIRDCDEIIVLEQGKVVQRGTHDELWQEGGVYERLIRAEER</sequence>
<dbReference type="Gene3D" id="1.20.1560.10">
    <property type="entry name" value="ABC transporter type 1, transmembrane domain"/>
    <property type="match status" value="1"/>
</dbReference>
<keyword evidence="4" id="KW-0378">Hydrolase</keyword>
<evidence type="ECO:0000256" key="11">
    <source>
        <dbReference type="SAM" id="Phobius"/>
    </source>
</evidence>
<dbReference type="CDD" id="cd18569">
    <property type="entry name" value="ABC_6TM_NHLM_bacteriocin"/>
    <property type="match status" value="1"/>
</dbReference>
<dbReference type="InterPro" id="IPR003439">
    <property type="entry name" value="ABC_transporter-like_ATP-bd"/>
</dbReference>
<feature type="domain" description="ABC transporter" evidence="12">
    <location>
        <begin position="500"/>
        <end position="733"/>
    </location>
</feature>
<evidence type="ECO:0000313" key="15">
    <source>
        <dbReference type="EMBL" id="MBD2175139.1"/>
    </source>
</evidence>
<comment type="caution">
    <text evidence="15">The sequence shown here is derived from an EMBL/GenBank/DDBJ whole genome shotgun (WGS) entry which is preliminary data.</text>
</comment>
<proteinExistence type="predicted"/>
<evidence type="ECO:0000256" key="6">
    <source>
        <dbReference type="ARBA" id="ARBA00022927"/>
    </source>
</evidence>
<evidence type="ECO:0000256" key="4">
    <source>
        <dbReference type="ARBA" id="ARBA00022807"/>
    </source>
</evidence>
<dbReference type="SUPFAM" id="SSF52540">
    <property type="entry name" value="P-loop containing nucleoside triphosphate hydrolases"/>
    <property type="match status" value="1"/>
</dbReference>
<dbReference type="SMART" id="SM00382">
    <property type="entry name" value="AAA"/>
    <property type="match status" value="1"/>
</dbReference>
<dbReference type="InterPro" id="IPR011527">
    <property type="entry name" value="ABC1_TM_dom"/>
</dbReference>
<evidence type="ECO:0000256" key="3">
    <source>
        <dbReference type="ARBA" id="ARBA00022741"/>
    </source>
</evidence>
<keyword evidence="5" id="KW-0067">ATP-binding</keyword>
<dbReference type="Pfam" id="PF03412">
    <property type="entry name" value="Peptidase_C39"/>
    <property type="match status" value="1"/>
</dbReference>
<dbReference type="PROSITE" id="PS50990">
    <property type="entry name" value="PEPTIDASE_C39"/>
    <property type="match status" value="1"/>
</dbReference>
<feature type="transmembrane region" description="Helical" evidence="11">
    <location>
        <begin position="382"/>
        <end position="404"/>
    </location>
</feature>
<evidence type="ECO:0000256" key="5">
    <source>
        <dbReference type="ARBA" id="ARBA00022840"/>
    </source>
</evidence>
<evidence type="ECO:0000256" key="1">
    <source>
        <dbReference type="ARBA" id="ARBA00004651"/>
    </source>
</evidence>
<dbReference type="PROSITE" id="PS50929">
    <property type="entry name" value="ABC_TM1F"/>
    <property type="match status" value="1"/>
</dbReference>
<evidence type="ECO:0000256" key="7">
    <source>
        <dbReference type="ARBA" id="ARBA00022989"/>
    </source>
</evidence>
<dbReference type="InterPro" id="IPR027417">
    <property type="entry name" value="P-loop_NTPase"/>
</dbReference>
<keyword evidence="9" id="KW-0080">Bacteriocin transport</keyword>
<dbReference type="InterPro" id="IPR003593">
    <property type="entry name" value="AAA+_ATPase"/>
</dbReference>
<feature type="transmembrane region" description="Helical" evidence="11">
    <location>
        <begin position="160"/>
        <end position="180"/>
    </location>
</feature>
<evidence type="ECO:0000256" key="2">
    <source>
        <dbReference type="ARBA" id="ARBA00022692"/>
    </source>
</evidence>
<feature type="transmembrane region" description="Helical" evidence="11">
    <location>
        <begin position="200"/>
        <end position="219"/>
    </location>
</feature>
<feature type="domain" description="Peptidase C39" evidence="14">
    <location>
        <begin position="10"/>
        <end position="130"/>
    </location>
</feature>
<accession>A0ABR7ZR63</accession>
<reference evidence="15 16" key="1">
    <citation type="journal article" date="2020" name="ISME J.">
        <title>Comparative genomics reveals insights into cyanobacterial evolution and habitat adaptation.</title>
        <authorList>
            <person name="Chen M.Y."/>
            <person name="Teng W.K."/>
            <person name="Zhao L."/>
            <person name="Hu C.X."/>
            <person name="Zhou Y.K."/>
            <person name="Han B.P."/>
            <person name="Song L.R."/>
            <person name="Shu W.S."/>
        </authorList>
    </citation>
    <scope>NUCLEOTIDE SEQUENCE [LARGE SCALE GENOMIC DNA]</scope>
    <source>
        <strain evidence="15 16">FACHB-318</strain>
    </source>
</reference>
<keyword evidence="3" id="KW-0547">Nucleotide-binding</keyword>
<feature type="compositionally biased region" description="Basic and acidic residues" evidence="10">
    <location>
        <begin position="464"/>
        <end position="488"/>
    </location>
</feature>
<keyword evidence="2 11" id="KW-0812">Transmembrane</keyword>
<dbReference type="PROSITE" id="PS50893">
    <property type="entry name" value="ABC_TRANSPORTER_2"/>
    <property type="match status" value="1"/>
</dbReference>
<dbReference type="PROSITE" id="PS00211">
    <property type="entry name" value="ABC_TRANSPORTER_1"/>
    <property type="match status" value="1"/>
</dbReference>
<keyword evidence="4" id="KW-0645">Protease</keyword>
<feature type="region of interest" description="Disordered" evidence="10">
    <location>
        <begin position="462"/>
        <end position="488"/>
    </location>
</feature>
<evidence type="ECO:0000256" key="8">
    <source>
        <dbReference type="ARBA" id="ARBA00023136"/>
    </source>
</evidence>
<evidence type="ECO:0000256" key="10">
    <source>
        <dbReference type="SAM" id="MobiDB-lite"/>
    </source>
</evidence>
<comment type="subcellular location">
    <subcellularLocation>
        <location evidence="1">Cell membrane</location>
        <topology evidence="1">Multi-pass membrane protein</topology>
    </subcellularLocation>
</comment>
<dbReference type="InterPro" id="IPR036640">
    <property type="entry name" value="ABC1_TM_sf"/>
</dbReference>
<dbReference type="PANTHER" id="PTHR24221">
    <property type="entry name" value="ATP-BINDING CASSETTE SUB-FAMILY B"/>
    <property type="match status" value="1"/>
</dbReference>
<evidence type="ECO:0000259" key="14">
    <source>
        <dbReference type="PROSITE" id="PS50990"/>
    </source>
</evidence>
<feature type="transmembrane region" description="Helical" evidence="11">
    <location>
        <begin position="297"/>
        <end position="318"/>
    </location>
</feature>
<keyword evidence="8 11" id="KW-0472">Membrane</keyword>
<dbReference type="InterPro" id="IPR017871">
    <property type="entry name" value="ABC_transporter-like_CS"/>
</dbReference>
<keyword evidence="6" id="KW-0653">Protein transport</keyword>
<dbReference type="Proteomes" id="UP000638897">
    <property type="component" value="Unassembled WGS sequence"/>
</dbReference>
<dbReference type="InterPro" id="IPR022514">
    <property type="entry name" value="NHPM_micro_ABC1"/>
</dbReference>
<evidence type="ECO:0000259" key="12">
    <source>
        <dbReference type="PROSITE" id="PS50893"/>
    </source>
</evidence>
<dbReference type="SUPFAM" id="SSF90123">
    <property type="entry name" value="ABC transporter transmembrane region"/>
    <property type="match status" value="1"/>
</dbReference>
<gene>
    <name evidence="15" type="ORF">H6F81_28725</name>
</gene>
<feature type="domain" description="ABC transmembrane type-1" evidence="13">
    <location>
        <begin position="164"/>
        <end position="442"/>
    </location>
</feature>
<keyword evidence="7 11" id="KW-1133">Transmembrane helix</keyword>
<evidence type="ECO:0000256" key="9">
    <source>
        <dbReference type="ARBA" id="ARBA00043264"/>
    </source>
</evidence>
<dbReference type="Pfam" id="PF00005">
    <property type="entry name" value="ABC_tran"/>
    <property type="match status" value="1"/>
</dbReference>
<dbReference type="Pfam" id="PF00664">
    <property type="entry name" value="ABC_membrane"/>
    <property type="match status" value="1"/>
</dbReference>